<accession>A0A0P9F7E9</accession>
<keyword evidence="1" id="KW-0732">Signal</keyword>
<dbReference type="EMBL" id="LJCR01002884">
    <property type="protein sequence ID" value="KPV48163.1"/>
    <property type="molecule type" value="Genomic_DNA"/>
</dbReference>
<comment type="caution">
    <text evidence="2">The sequence shown here is derived from an EMBL/GenBank/DDBJ whole genome shotgun (WGS) entry which is preliminary data.</text>
</comment>
<feature type="signal peptide" evidence="1">
    <location>
        <begin position="1"/>
        <end position="28"/>
    </location>
</feature>
<sequence>MLRTLMRSAIALLVTALLLPLTVSLALAHGHTTVGDYELVIGFKNEPAFQGEPNGLDLTVTNTKTGEKVNDLADTLKVELLFGASKKELTLRPQWGEDGAYTTDVLPTADGDYTWHIWGTIENTPVDVSMMSGPETFGAVKAKSTVAFPAAESTPAELNAQAAAAAQTAQT</sequence>
<feature type="non-terminal residue" evidence="2">
    <location>
        <position position="171"/>
    </location>
</feature>
<evidence type="ECO:0000313" key="2">
    <source>
        <dbReference type="EMBL" id="KPV48163.1"/>
    </source>
</evidence>
<gene>
    <name evidence="2" type="ORF">SE17_39535</name>
</gene>
<dbReference type="Proteomes" id="UP000050509">
    <property type="component" value="Unassembled WGS sequence"/>
</dbReference>
<evidence type="ECO:0008006" key="4">
    <source>
        <dbReference type="Google" id="ProtNLM"/>
    </source>
</evidence>
<organism evidence="2 3">
    <name type="scientific">Kouleothrix aurantiaca</name>
    <dbReference type="NCBI Taxonomy" id="186479"/>
    <lineage>
        <taxon>Bacteria</taxon>
        <taxon>Bacillati</taxon>
        <taxon>Chloroflexota</taxon>
        <taxon>Chloroflexia</taxon>
        <taxon>Chloroflexales</taxon>
        <taxon>Roseiflexineae</taxon>
        <taxon>Roseiflexaceae</taxon>
        <taxon>Kouleothrix</taxon>
    </lineage>
</organism>
<feature type="chain" id="PRO_5006156856" description="CopC domain-containing protein" evidence="1">
    <location>
        <begin position="29"/>
        <end position="171"/>
    </location>
</feature>
<proteinExistence type="predicted"/>
<reference evidence="2 3" key="1">
    <citation type="submission" date="2015-09" db="EMBL/GenBank/DDBJ databases">
        <title>Draft genome sequence of Kouleothrix aurantiaca JCM 19913.</title>
        <authorList>
            <person name="Hemp J."/>
        </authorList>
    </citation>
    <scope>NUCLEOTIDE SEQUENCE [LARGE SCALE GENOMIC DNA]</scope>
    <source>
        <strain evidence="2 3">COM-B</strain>
    </source>
</reference>
<dbReference type="AlphaFoldDB" id="A0A0P9F7E9"/>
<evidence type="ECO:0000313" key="3">
    <source>
        <dbReference type="Proteomes" id="UP000050509"/>
    </source>
</evidence>
<keyword evidence="3" id="KW-1185">Reference proteome</keyword>
<evidence type="ECO:0000256" key="1">
    <source>
        <dbReference type="SAM" id="SignalP"/>
    </source>
</evidence>
<protein>
    <recommendedName>
        <fullName evidence="4">CopC domain-containing protein</fullName>
    </recommendedName>
</protein>
<name>A0A0P9F7E9_9CHLR</name>